<evidence type="ECO:0000256" key="7">
    <source>
        <dbReference type="ARBA" id="ARBA00022618"/>
    </source>
</evidence>
<feature type="transmembrane region" description="Helical" evidence="14">
    <location>
        <begin position="73"/>
        <end position="96"/>
    </location>
</feature>
<dbReference type="Pfam" id="PF18075">
    <property type="entry name" value="FtsX_ECD"/>
    <property type="match status" value="1"/>
</dbReference>
<comment type="subcellular location">
    <subcellularLocation>
        <location evidence="1">Cell inner membrane</location>
        <topology evidence="1">Multi-pass membrane protein</topology>
    </subcellularLocation>
</comment>
<feature type="transmembrane region" description="Helical" evidence="14">
    <location>
        <begin position="224"/>
        <end position="244"/>
    </location>
</feature>
<dbReference type="Gene3D" id="3.30.70.3040">
    <property type="match status" value="1"/>
</dbReference>
<name>A0ABS5ZGM7_9GAMM</name>
<evidence type="ECO:0000256" key="11">
    <source>
        <dbReference type="ARBA" id="ARBA00023306"/>
    </source>
</evidence>
<reference evidence="17 18" key="1">
    <citation type="submission" date="2021-04" db="EMBL/GenBank/DDBJ databases">
        <authorList>
            <person name="Pira H."/>
            <person name="Risdian C."/>
            <person name="Wink J."/>
        </authorList>
    </citation>
    <scope>NUCLEOTIDE SEQUENCE [LARGE SCALE GENOMIC DNA]</scope>
    <source>
        <strain evidence="17 18">WH53</strain>
    </source>
</reference>
<evidence type="ECO:0000259" key="16">
    <source>
        <dbReference type="Pfam" id="PF18075"/>
    </source>
</evidence>
<evidence type="ECO:0000313" key="18">
    <source>
        <dbReference type="Proteomes" id="UP000690515"/>
    </source>
</evidence>
<dbReference type="PANTHER" id="PTHR47755:SF1">
    <property type="entry name" value="CELL DIVISION PROTEIN FTSX"/>
    <property type="match status" value="1"/>
</dbReference>
<evidence type="ECO:0000256" key="2">
    <source>
        <dbReference type="ARBA" id="ARBA00007379"/>
    </source>
</evidence>
<evidence type="ECO:0000259" key="15">
    <source>
        <dbReference type="Pfam" id="PF02687"/>
    </source>
</evidence>
<feature type="domain" description="ABC3 transporter permease C-terminal" evidence="15">
    <location>
        <begin position="227"/>
        <end position="339"/>
    </location>
</feature>
<accession>A0ABS5ZGM7</accession>
<keyword evidence="18" id="KW-1185">Reference proteome</keyword>
<dbReference type="Proteomes" id="UP000690515">
    <property type="component" value="Unassembled WGS sequence"/>
</dbReference>
<comment type="caution">
    <text evidence="17">The sequence shown here is derived from an EMBL/GenBank/DDBJ whole genome shotgun (WGS) entry which is preliminary data.</text>
</comment>
<dbReference type="InterPro" id="IPR003838">
    <property type="entry name" value="ABC3_permease_C"/>
</dbReference>
<keyword evidence="11 12" id="KW-0131">Cell cycle</keyword>
<evidence type="ECO:0000256" key="1">
    <source>
        <dbReference type="ARBA" id="ARBA00004429"/>
    </source>
</evidence>
<evidence type="ECO:0000313" key="17">
    <source>
        <dbReference type="EMBL" id="MBU2713213.1"/>
    </source>
</evidence>
<sequence length="352" mass="39460">MTNNVRENYRSKSGKLAKGNMSSPGRQTASVNQESQPRKSAQRTHRTNEFSLFLLHHQQMMWQSLQRLLKAPIASFMTALMIAVALSLPAMLYLLIENAQTLSSRWDGAPQISLFFTLETPTENVTEVFEQLQQDQRFSKVELITPEQALSEFEQQGGFKGVLQHLSTNPLPATIVLQPKQVDGMYHQQAIAQTLEQIKGVEQVQFDTAWIARLNAMLQLGQRAGAMLAGLFALAVILVIANTVRLAIESRREEIVVVKLVGATNAYVRRPFLYMGLWFGVLGGLLALMLVHCLIWLLTDPVADLSQLYETHFKIAAMTLDASLLLVLTSGVLGWIGAWFTCQRQLRIIEPR</sequence>
<dbReference type="PANTHER" id="PTHR47755">
    <property type="entry name" value="CELL DIVISION PROTEIN FTSX"/>
    <property type="match status" value="1"/>
</dbReference>
<feature type="region of interest" description="Disordered" evidence="13">
    <location>
        <begin position="1"/>
        <end position="44"/>
    </location>
</feature>
<feature type="domain" description="FtsX extracellular" evidence="16">
    <location>
        <begin position="111"/>
        <end position="204"/>
    </location>
</feature>
<gene>
    <name evidence="17" type="primary">ftsX</name>
    <name evidence="17" type="ORF">KCG35_19275</name>
</gene>
<dbReference type="PIRSF" id="PIRSF003097">
    <property type="entry name" value="FtsX"/>
    <property type="match status" value="1"/>
</dbReference>
<evidence type="ECO:0000256" key="9">
    <source>
        <dbReference type="ARBA" id="ARBA00022989"/>
    </source>
</evidence>
<feature type="transmembrane region" description="Helical" evidence="14">
    <location>
        <begin position="318"/>
        <end position="342"/>
    </location>
</feature>
<dbReference type="InterPro" id="IPR040690">
    <property type="entry name" value="FtsX_ECD"/>
</dbReference>
<dbReference type="RefSeq" id="WP_215821500.1">
    <property type="nucleotide sequence ID" value="NZ_JAGSOY010000066.1"/>
</dbReference>
<keyword evidence="10 12" id="KW-0472">Membrane</keyword>
<evidence type="ECO:0000256" key="10">
    <source>
        <dbReference type="ARBA" id="ARBA00023136"/>
    </source>
</evidence>
<comment type="subunit">
    <text evidence="3">Forms a membrane-associated complex with FtsE.</text>
</comment>
<evidence type="ECO:0000256" key="12">
    <source>
        <dbReference type="PIRNR" id="PIRNR003097"/>
    </source>
</evidence>
<evidence type="ECO:0000256" key="5">
    <source>
        <dbReference type="ARBA" id="ARBA00022475"/>
    </source>
</evidence>
<feature type="transmembrane region" description="Helical" evidence="14">
    <location>
        <begin position="272"/>
        <end position="298"/>
    </location>
</feature>
<dbReference type="InterPro" id="IPR047590">
    <property type="entry name" value="FtsX_proteobact-type"/>
</dbReference>
<comment type="function">
    <text evidence="12">Part of the ABC transporter FtsEX involved in cellular division.</text>
</comment>
<keyword evidence="7 12" id="KW-0132">Cell division</keyword>
<protein>
    <recommendedName>
        <fullName evidence="4 12">Cell division protein FtsX</fullName>
    </recommendedName>
</protein>
<dbReference type="EMBL" id="JAGSOY010000066">
    <property type="protein sequence ID" value="MBU2713213.1"/>
    <property type="molecule type" value="Genomic_DNA"/>
</dbReference>
<organism evidence="17 18">
    <name type="scientific">Zooshikella harenae</name>
    <dbReference type="NCBI Taxonomy" id="2827238"/>
    <lineage>
        <taxon>Bacteria</taxon>
        <taxon>Pseudomonadati</taxon>
        <taxon>Pseudomonadota</taxon>
        <taxon>Gammaproteobacteria</taxon>
        <taxon>Oceanospirillales</taxon>
        <taxon>Zooshikellaceae</taxon>
        <taxon>Zooshikella</taxon>
    </lineage>
</organism>
<evidence type="ECO:0000256" key="3">
    <source>
        <dbReference type="ARBA" id="ARBA00011160"/>
    </source>
</evidence>
<proteinExistence type="inferred from homology"/>
<evidence type="ECO:0000256" key="6">
    <source>
        <dbReference type="ARBA" id="ARBA00022519"/>
    </source>
</evidence>
<keyword evidence="6 12" id="KW-0997">Cell inner membrane</keyword>
<keyword evidence="8 14" id="KW-0812">Transmembrane</keyword>
<dbReference type="NCBIfam" id="TIGR00439">
    <property type="entry name" value="FtsX_Gneg"/>
    <property type="match status" value="1"/>
</dbReference>
<evidence type="ECO:0000256" key="8">
    <source>
        <dbReference type="ARBA" id="ARBA00022692"/>
    </source>
</evidence>
<feature type="compositionally biased region" description="Polar residues" evidence="13">
    <location>
        <begin position="20"/>
        <end position="39"/>
    </location>
</feature>
<evidence type="ECO:0000256" key="13">
    <source>
        <dbReference type="SAM" id="MobiDB-lite"/>
    </source>
</evidence>
<dbReference type="Pfam" id="PF02687">
    <property type="entry name" value="FtsX"/>
    <property type="match status" value="1"/>
</dbReference>
<dbReference type="InterPro" id="IPR004513">
    <property type="entry name" value="FtsX"/>
</dbReference>
<evidence type="ECO:0000256" key="4">
    <source>
        <dbReference type="ARBA" id="ARBA00021907"/>
    </source>
</evidence>
<keyword evidence="5 12" id="KW-1003">Cell membrane</keyword>
<evidence type="ECO:0000256" key="14">
    <source>
        <dbReference type="SAM" id="Phobius"/>
    </source>
</evidence>
<comment type="similarity">
    <text evidence="2 12">Belongs to the ABC-4 integral membrane protein family. FtsX subfamily.</text>
</comment>
<keyword evidence="9 14" id="KW-1133">Transmembrane helix</keyword>